<gene>
    <name evidence="2" type="ORF">WG929_19230</name>
</gene>
<dbReference type="RefSeq" id="WP_416207389.1">
    <property type="nucleotide sequence ID" value="NZ_JBBKTX010000033.1"/>
</dbReference>
<evidence type="ECO:0000313" key="3">
    <source>
        <dbReference type="Proteomes" id="UP001620597"/>
    </source>
</evidence>
<proteinExistence type="predicted"/>
<keyword evidence="3" id="KW-1185">Reference proteome</keyword>
<dbReference type="EMBL" id="JBBKTX010000033">
    <property type="protein sequence ID" value="MFK4754544.1"/>
    <property type="molecule type" value="Genomic_DNA"/>
</dbReference>
<protein>
    <submittedName>
        <fullName evidence="2">Uncharacterized protein</fullName>
    </submittedName>
</protein>
<comment type="caution">
    <text evidence="2">The sequence shown here is derived from an EMBL/GenBank/DDBJ whole genome shotgun (WGS) entry which is preliminary data.</text>
</comment>
<reference evidence="2 3" key="1">
    <citation type="submission" date="2024-03" db="EMBL/GenBank/DDBJ databases">
        <title>High-quality draft genome sequence of Oceanobacter sp. wDCs-4.</title>
        <authorList>
            <person name="Dong C."/>
        </authorList>
    </citation>
    <scope>NUCLEOTIDE SEQUENCE [LARGE SCALE GENOMIC DNA]</scope>
    <source>
        <strain evidence="3">wDCs-4</strain>
    </source>
</reference>
<name>A0ABW8NNH1_9GAMM</name>
<organism evidence="2 3">
    <name type="scientific">Oceanobacter antarcticus</name>
    <dbReference type="NCBI Taxonomy" id="3133425"/>
    <lineage>
        <taxon>Bacteria</taxon>
        <taxon>Pseudomonadati</taxon>
        <taxon>Pseudomonadota</taxon>
        <taxon>Gammaproteobacteria</taxon>
        <taxon>Oceanospirillales</taxon>
        <taxon>Oceanospirillaceae</taxon>
        <taxon>Oceanobacter</taxon>
    </lineage>
</organism>
<evidence type="ECO:0000256" key="1">
    <source>
        <dbReference type="SAM" id="MobiDB-lite"/>
    </source>
</evidence>
<evidence type="ECO:0000313" key="2">
    <source>
        <dbReference type="EMBL" id="MFK4754544.1"/>
    </source>
</evidence>
<feature type="region of interest" description="Disordered" evidence="1">
    <location>
        <begin position="35"/>
        <end position="64"/>
    </location>
</feature>
<accession>A0ABW8NNH1</accession>
<dbReference type="Proteomes" id="UP001620597">
    <property type="component" value="Unassembled WGS sequence"/>
</dbReference>
<sequence>MREAVRCQYLHAMGIPLWVPRHELPNAAPSQLLPWLGEQGGPHGSELPTGHLPNYHHAEDHSPGGHFAAELLQHRGTSTAIAETRGNAPAVPANVLARNPATASLKVPPVEPARTPSVPLPSEAVTVVDLTPPRFELHFVAMGGGAIWVCDGREQLQAMQAFALRVAAGMGWNQQRGEPLSFRWPFIEHGKDDQSAAVAEQALRAQWQFFVHHGGRFVIGFGPRSGQWLTRIQVPGCYQDGDVFSVMNSAEQKKQLWLALLKLPMEQLPVEQS</sequence>